<dbReference type="InterPro" id="IPR000719">
    <property type="entry name" value="Prot_kinase_dom"/>
</dbReference>
<proteinExistence type="predicted"/>
<evidence type="ECO:0000313" key="4">
    <source>
        <dbReference type="EMBL" id="QDT27541.1"/>
    </source>
</evidence>
<dbReference type="InterPro" id="IPR051043">
    <property type="entry name" value="Sulfatase_Mod_Factor_Kinase"/>
</dbReference>
<dbReference type="InterPro" id="IPR011009">
    <property type="entry name" value="Kinase-like_dom_sf"/>
</dbReference>
<dbReference type="GO" id="GO:0120147">
    <property type="term" value="F:formylglycine-generating oxidase activity"/>
    <property type="evidence" value="ECO:0007669"/>
    <property type="project" value="TreeGrafter"/>
</dbReference>
<dbReference type="SUPFAM" id="SSF56112">
    <property type="entry name" value="Protein kinase-like (PK-like)"/>
    <property type="match status" value="1"/>
</dbReference>
<feature type="domain" description="Protein kinase" evidence="3">
    <location>
        <begin position="68"/>
        <end position="334"/>
    </location>
</feature>
<protein>
    <submittedName>
        <fullName evidence="4">Serine/threonine-protein kinase PknL</fullName>
        <ecNumber evidence="4">2.7.11.1</ecNumber>
    </submittedName>
</protein>
<evidence type="ECO:0000313" key="5">
    <source>
        <dbReference type="Proteomes" id="UP000315647"/>
    </source>
</evidence>
<dbReference type="EC" id="2.7.11.1" evidence="4"/>
<dbReference type="PROSITE" id="PS50011">
    <property type="entry name" value="PROTEIN_KINASE_DOM"/>
    <property type="match status" value="1"/>
</dbReference>
<dbReference type="GO" id="GO:0004674">
    <property type="term" value="F:protein serine/threonine kinase activity"/>
    <property type="evidence" value="ECO:0007669"/>
    <property type="project" value="UniProtKB-EC"/>
</dbReference>
<evidence type="ECO:0000256" key="2">
    <source>
        <dbReference type="SAM" id="MobiDB-lite"/>
    </source>
</evidence>
<name>A0A517Q7I7_9PLAN</name>
<dbReference type="Pfam" id="PF00069">
    <property type="entry name" value="Pkinase"/>
    <property type="match status" value="1"/>
</dbReference>
<dbReference type="Gene3D" id="1.10.510.10">
    <property type="entry name" value="Transferase(Phosphotransferase) domain 1"/>
    <property type="match status" value="1"/>
</dbReference>
<gene>
    <name evidence="4" type="primary">pknL</name>
    <name evidence="4" type="ORF">Enr10x_28590</name>
</gene>
<dbReference type="Pfam" id="PF03781">
    <property type="entry name" value="FGE-sulfatase"/>
    <property type="match status" value="1"/>
</dbReference>
<dbReference type="EMBL" id="CP037421">
    <property type="protein sequence ID" value="QDT27541.1"/>
    <property type="molecule type" value="Genomic_DNA"/>
</dbReference>
<dbReference type="InterPro" id="IPR017441">
    <property type="entry name" value="Protein_kinase_ATP_BS"/>
</dbReference>
<reference evidence="4 5" key="1">
    <citation type="submission" date="2019-03" db="EMBL/GenBank/DDBJ databases">
        <title>Deep-cultivation of Planctomycetes and their phenomic and genomic characterization uncovers novel biology.</title>
        <authorList>
            <person name="Wiegand S."/>
            <person name="Jogler M."/>
            <person name="Boedeker C."/>
            <person name="Pinto D."/>
            <person name="Vollmers J."/>
            <person name="Rivas-Marin E."/>
            <person name="Kohn T."/>
            <person name="Peeters S.H."/>
            <person name="Heuer A."/>
            <person name="Rast P."/>
            <person name="Oberbeckmann S."/>
            <person name="Bunk B."/>
            <person name="Jeske O."/>
            <person name="Meyerdierks A."/>
            <person name="Storesund J.E."/>
            <person name="Kallscheuer N."/>
            <person name="Luecker S."/>
            <person name="Lage O.M."/>
            <person name="Pohl T."/>
            <person name="Merkel B.J."/>
            <person name="Hornburger P."/>
            <person name="Mueller R.-W."/>
            <person name="Bruemmer F."/>
            <person name="Labrenz M."/>
            <person name="Spormann A.M."/>
            <person name="Op den Camp H."/>
            <person name="Overmann J."/>
            <person name="Amann R."/>
            <person name="Jetten M.S.M."/>
            <person name="Mascher T."/>
            <person name="Medema M.H."/>
            <person name="Devos D.P."/>
            <person name="Kaster A.-K."/>
            <person name="Ovreas L."/>
            <person name="Rohde M."/>
            <person name="Galperin M.Y."/>
            <person name="Jogler C."/>
        </authorList>
    </citation>
    <scope>NUCLEOTIDE SEQUENCE [LARGE SCALE GENOMIC DNA]</scope>
    <source>
        <strain evidence="4 5">Enr10</strain>
    </source>
</reference>
<dbReference type="Pfam" id="PF13385">
    <property type="entry name" value="Laminin_G_3"/>
    <property type="match status" value="3"/>
</dbReference>
<dbReference type="Gene3D" id="3.90.1580.10">
    <property type="entry name" value="paralog of FGE (formylglycine-generating enzyme)"/>
    <property type="match status" value="1"/>
</dbReference>
<dbReference type="PANTHER" id="PTHR23150:SF19">
    <property type="entry name" value="FORMYLGLYCINE-GENERATING ENZYME"/>
    <property type="match status" value="1"/>
</dbReference>
<dbReference type="InterPro" id="IPR042095">
    <property type="entry name" value="SUMF_sf"/>
</dbReference>
<feature type="binding site" evidence="1">
    <location>
        <position position="97"/>
    </location>
    <ligand>
        <name>ATP</name>
        <dbReference type="ChEBI" id="CHEBI:30616"/>
    </ligand>
</feature>
<keyword evidence="1" id="KW-0067">ATP-binding</keyword>
<accession>A0A517Q7I7</accession>
<evidence type="ECO:0000259" key="3">
    <source>
        <dbReference type="PROSITE" id="PS50011"/>
    </source>
</evidence>
<dbReference type="Proteomes" id="UP000315647">
    <property type="component" value="Chromosome"/>
</dbReference>
<dbReference type="PANTHER" id="PTHR23150">
    <property type="entry name" value="SULFATASE MODIFYING FACTOR 1, 2"/>
    <property type="match status" value="1"/>
</dbReference>
<dbReference type="PROSITE" id="PS00107">
    <property type="entry name" value="PROTEIN_KINASE_ATP"/>
    <property type="match status" value="1"/>
</dbReference>
<keyword evidence="1" id="KW-0547">Nucleotide-binding</keyword>
<sequence length="1375" mass="155304">MDPFLSDCPDIATISAYNLGKLDFEHIDSLTEHFSKCSDCREQLESLDGEPDDLINTLKVPPLSIGQISLEHEIGSGGMGRVFKGYDTRLIRPVAVKLINAEKQKDWKDLSERFEREAQMLARVESPYVVKALFAGEENGFTYFVQEYVDGQNLKQRMEQLGAPIPSQTCAGIIYQVASGLTAVHHLGIVHRDIHPGNILINTKGYVQIADFGLAFQPESSTEGLGLTSLSQGFGQIGFVSPEQWNAARNATDKSDIYSLGCVWYFLLTGHGLNRDPQTLEISNPASQFQKVNRTDRRLLRSMLQQDPQLRPTAEDVTAALKNRLGSTDSLEYILRPPSARSLRKRKMYAGLAILTVLALCVMLFLPFPNAETESPQQVSDIKPVAPPAASIVKTENQKPLVLRFDGVDDFVETPFIYDSGDPITFEAWLTPDCEERPRTMEIISNAETAGFLMRLKDGTMPEFFFHDGVYYANHNRSHQIGCGKRVHLAAVYDGISIGMFVNGKKQGLNYPVRRRHHHSPIPIHIGANPDPALIGRPNAEKKACFAGLIHECRFSKGVIYIEDFSPEKTLSADDSTILLYHFDSDTGKVVPDLSGNGLDGKIEGARWEEFDPDKTPENNQFKWPVEQPDPVLVNDTPERIREIQQAWADFLKLPPRLEIPLDTDIRIEMELIPPGEFMMGTLDETLKNTVASTTQREIQHKVMTADLPQNLARITRPFYMSRREISRKQYRQFVDQTRYQTDAERKRSGGTDFDTSQKNPQLTWASDLAGKLSDDHPVANLTWFDARNFCGWLTRMHPGLKFDLPAESQWEYACRAGTTSRWFPADETQLSQYGWMDSTQTHPCGQLQPNALGLYDMHGNVAEWCTDYFSNEETFSNTVNDPAGPKSGTHRILRGGSAIQDPLSCRSAYREGRLPNSCNAITGFRICATPNPTTRDLKSLDRFSLHFDGIDDTVETSFSYRKPDQSITIECWTDISPESMNDPLASEVIFDLHSRLRAMYCVLRNHRVHVYYHEGAWTWHAFSREVPPGSHHIAGVFDGISLNVFVDGQAAEKRSKQKSPREARYLRSLFRIGTGSLIEDRQHRAFQGNVSQLRISEESMYGAAFEPPPLLTQHESTVILYRFEQGNGELLHDLSDMHNHGIIFGADWSARLEPDNHLTRRGIHFDGDDWLESKLPDKFEGSFTIEAWLTPDSPKKLTHQTVFQWGSLNLKYHINQGEYWTWSLLDPQHQEIPVSSISSRDVATSRPVHVACQWDGSKWVLFLNGLPCETRKMNSMNNRRARDIIKLCLQQPFLTGGTPEGNSRVAHGFEGSLHTLRISNRARYSRLFTPDTDLLNDDQTILLYRFDKESGDTIHDASGHNANGRVFGASRLSD</sequence>
<dbReference type="InterPro" id="IPR016187">
    <property type="entry name" value="CTDL_fold"/>
</dbReference>
<keyword evidence="5" id="KW-1185">Reference proteome</keyword>
<dbReference type="InterPro" id="IPR013320">
    <property type="entry name" value="ConA-like_dom_sf"/>
</dbReference>
<keyword evidence="4" id="KW-0808">Transferase</keyword>
<feature type="region of interest" description="Disordered" evidence="2">
    <location>
        <begin position="739"/>
        <end position="760"/>
    </location>
</feature>
<dbReference type="SUPFAM" id="SSF56436">
    <property type="entry name" value="C-type lectin-like"/>
    <property type="match status" value="1"/>
</dbReference>
<evidence type="ECO:0000256" key="1">
    <source>
        <dbReference type="PROSITE-ProRule" id="PRU10141"/>
    </source>
</evidence>
<dbReference type="GO" id="GO:0005524">
    <property type="term" value="F:ATP binding"/>
    <property type="evidence" value="ECO:0007669"/>
    <property type="project" value="UniProtKB-UniRule"/>
</dbReference>
<dbReference type="Gene3D" id="2.60.120.200">
    <property type="match status" value="3"/>
</dbReference>
<organism evidence="4 5">
    <name type="scientific">Gimesia panareensis</name>
    <dbReference type="NCBI Taxonomy" id="2527978"/>
    <lineage>
        <taxon>Bacteria</taxon>
        <taxon>Pseudomonadati</taxon>
        <taxon>Planctomycetota</taxon>
        <taxon>Planctomycetia</taxon>
        <taxon>Planctomycetales</taxon>
        <taxon>Planctomycetaceae</taxon>
        <taxon>Gimesia</taxon>
    </lineage>
</organism>
<dbReference type="SUPFAM" id="SSF49899">
    <property type="entry name" value="Concanavalin A-like lectins/glucanases"/>
    <property type="match status" value="3"/>
</dbReference>
<keyword evidence="4" id="KW-0418">Kinase</keyword>
<dbReference type="InterPro" id="IPR005532">
    <property type="entry name" value="SUMF_dom"/>
</dbReference>
<dbReference type="CDD" id="cd14014">
    <property type="entry name" value="STKc_PknB_like"/>
    <property type="match status" value="1"/>
</dbReference>